<dbReference type="InterPro" id="IPR029060">
    <property type="entry name" value="PIN-like_dom_sf"/>
</dbReference>
<proteinExistence type="predicted"/>
<evidence type="ECO:0000259" key="7">
    <source>
        <dbReference type="PROSITE" id="PS50926"/>
    </source>
</evidence>
<accession>Q7VAS1</accession>
<evidence type="ECO:0000313" key="8">
    <source>
        <dbReference type="EMBL" id="AAQ00430.1"/>
    </source>
</evidence>
<dbReference type="EMBL" id="AE017126">
    <property type="protein sequence ID" value="AAQ00430.1"/>
    <property type="molecule type" value="Genomic_DNA"/>
</dbReference>
<dbReference type="PANTHER" id="PTHR11603:SF147">
    <property type="entry name" value="MEMBRANE PROTEIN"/>
    <property type="match status" value="1"/>
</dbReference>
<dbReference type="CDD" id="cd09877">
    <property type="entry name" value="PIN_YacL-like"/>
    <property type="match status" value="1"/>
</dbReference>
<dbReference type="KEGG" id="pma:Pro_1386"/>
<dbReference type="SMART" id="SM00670">
    <property type="entry name" value="PINc"/>
    <property type="match status" value="1"/>
</dbReference>
<dbReference type="GO" id="GO:0004518">
    <property type="term" value="F:nuclease activity"/>
    <property type="evidence" value="ECO:0007669"/>
    <property type="project" value="UniProtKB-KW"/>
</dbReference>
<evidence type="ECO:0000313" key="9">
    <source>
        <dbReference type="Proteomes" id="UP000001420"/>
    </source>
</evidence>
<dbReference type="OrthoDB" id="9780734at2"/>
<dbReference type="InterPro" id="IPR002716">
    <property type="entry name" value="PIN_dom"/>
</dbReference>
<dbReference type="EnsemblBacteria" id="AAQ00430">
    <property type="protein sequence ID" value="AAQ00430"/>
    <property type="gene ID" value="Pro_1386"/>
</dbReference>
<organism evidence="8 9">
    <name type="scientific">Prochlorococcus marinus (strain SARG / CCMP1375 / SS120)</name>
    <dbReference type="NCBI Taxonomy" id="167539"/>
    <lineage>
        <taxon>Bacteria</taxon>
        <taxon>Bacillati</taxon>
        <taxon>Cyanobacteriota</taxon>
        <taxon>Cyanophyceae</taxon>
        <taxon>Synechococcales</taxon>
        <taxon>Prochlorococcaceae</taxon>
        <taxon>Prochlorococcus</taxon>
    </lineage>
</organism>
<keyword evidence="4" id="KW-0460">Magnesium</keyword>
<keyword evidence="6" id="KW-0812">Transmembrane</keyword>
<dbReference type="GO" id="GO:0016787">
    <property type="term" value="F:hydrolase activity"/>
    <property type="evidence" value="ECO:0007669"/>
    <property type="project" value="UniProtKB-KW"/>
</dbReference>
<sequence length="369" mass="40237">MVEILVLILFFITGVASGWLGFDAFSPLILKKFSTLSEAKEVSSAASGLLALLIGIIFQQLRKQFTRQNKTTPTDLLVSRAIGLILGLIIANLLLAPILLLPLPKEIFLAKPIAAVFSNVFFGLLGYNLAEIHGRTFLRLLNPNSAEALLVAEGILTPASAKIIDTSVIIDGRIKSLIDFGLIEGKIIVAQPVIEELQKLADSSNNEKRSKGRRGLKILRDLRESFGKRLVINSTKYEGTGVDEKLLKLTQDTDGILITADYNLSQVAQVKELNVLNLSELVIALRPEVQPGERLLLKIVREGKEESQGVGYLDDGTMVVVERAKDLLGQRLHVIVTGAIQTPTGRMVFGKLEKNPPTNKSDKTRASSG</sequence>
<evidence type="ECO:0000256" key="2">
    <source>
        <dbReference type="ARBA" id="ARBA00022722"/>
    </source>
</evidence>
<feature type="transmembrane region" description="Helical" evidence="6">
    <location>
        <begin position="42"/>
        <end position="61"/>
    </location>
</feature>
<evidence type="ECO:0000256" key="5">
    <source>
        <dbReference type="SAM" id="MobiDB-lite"/>
    </source>
</evidence>
<keyword evidence="6" id="KW-0472">Membrane</keyword>
<reference evidence="8 9" key="1">
    <citation type="journal article" date="2003" name="Proc. Natl. Acad. Sci. U.S.A.">
        <title>Genome sequence of the cyanobacterium Prochlorococcus marinus SS120, a nearly minimal oxyphototrophic genome.</title>
        <authorList>
            <person name="Dufresne A."/>
            <person name="Salanoubat M."/>
            <person name="Partensky F."/>
            <person name="Artiguenave F."/>
            <person name="Axmann I.M."/>
            <person name="Barbe V."/>
            <person name="Duprat S."/>
            <person name="Galperin M.Y."/>
            <person name="Koonin E.V."/>
            <person name="Le Gall F."/>
            <person name="Makarova K.S."/>
            <person name="Ostrowski M."/>
            <person name="Oztas S."/>
            <person name="Robert C."/>
            <person name="Rogozin I.B."/>
            <person name="Scanlan D.J."/>
            <person name="Tandeau de Marsac N."/>
            <person name="Weissenbach J."/>
            <person name="Wincker P."/>
            <person name="Wolf Y.I."/>
            <person name="Hess W.R."/>
        </authorList>
    </citation>
    <scope>NUCLEOTIDE SEQUENCE [LARGE SCALE GENOMIC DNA]</scope>
    <source>
        <strain evidence="9">SARG / CCMP1375 / SS120</strain>
    </source>
</reference>
<dbReference type="RefSeq" id="WP_011125537.1">
    <property type="nucleotide sequence ID" value="NC_005042.1"/>
</dbReference>
<dbReference type="PROSITE" id="PS50926">
    <property type="entry name" value="TRAM"/>
    <property type="match status" value="1"/>
</dbReference>
<dbReference type="SUPFAM" id="SSF88723">
    <property type="entry name" value="PIN domain-like"/>
    <property type="match status" value="1"/>
</dbReference>
<keyword evidence="3" id="KW-0378">Hydrolase</keyword>
<dbReference type="PANTHER" id="PTHR11603">
    <property type="entry name" value="AAA FAMILY ATPASE"/>
    <property type="match status" value="1"/>
</dbReference>
<keyword evidence="2" id="KW-0540">Nuclease</keyword>
<gene>
    <name evidence="8" type="ordered locus">Pro_1386</name>
</gene>
<dbReference type="PATRIC" id="fig|167539.5.peg.1453"/>
<dbReference type="HOGENOM" id="CLU_050839_0_1_3"/>
<dbReference type="STRING" id="167539.Pro_1386"/>
<dbReference type="Gene3D" id="3.40.50.1010">
    <property type="entry name" value="5'-nuclease"/>
    <property type="match status" value="1"/>
</dbReference>
<name>Q7VAS1_PROMA</name>
<evidence type="ECO:0000256" key="3">
    <source>
        <dbReference type="ARBA" id="ARBA00022801"/>
    </source>
</evidence>
<evidence type="ECO:0000256" key="6">
    <source>
        <dbReference type="SAM" id="Phobius"/>
    </source>
</evidence>
<dbReference type="InterPro" id="IPR052041">
    <property type="entry name" value="Nucleic_acid_metab_PIN/TRAM"/>
</dbReference>
<evidence type="ECO:0000256" key="4">
    <source>
        <dbReference type="ARBA" id="ARBA00022842"/>
    </source>
</evidence>
<keyword evidence="9" id="KW-1185">Reference proteome</keyword>
<dbReference type="Proteomes" id="UP000001420">
    <property type="component" value="Chromosome"/>
</dbReference>
<feature type="domain" description="TRAM" evidence="7">
    <location>
        <begin position="288"/>
        <end position="349"/>
    </location>
</feature>
<dbReference type="eggNOG" id="COG4956">
    <property type="taxonomic scope" value="Bacteria"/>
</dbReference>
<dbReference type="Pfam" id="PF01938">
    <property type="entry name" value="TRAM"/>
    <property type="match status" value="1"/>
</dbReference>
<evidence type="ECO:0000256" key="1">
    <source>
        <dbReference type="ARBA" id="ARBA00001946"/>
    </source>
</evidence>
<comment type="cofactor">
    <cofactor evidence="1">
        <name>Mg(2+)</name>
        <dbReference type="ChEBI" id="CHEBI:18420"/>
    </cofactor>
</comment>
<keyword evidence="6" id="KW-1133">Transmembrane helix</keyword>
<feature type="compositionally biased region" description="Basic and acidic residues" evidence="5">
    <location>
        <begin position="360"/>
        <end position="369"/>
    </location>
</feature>
<dbReference type="AlphaFoldDB" id="Q7VAS1"/>
<feature type="region of interest" description="Disordered" evidence="5">
    <location>
        <begin position="349"/>
        <end position="369"/>
    </location>
</feature>
<feature type="transmembrane region" description="Helical" evidence="6">
    <location>
        <begin position="81"/>
        <end position="101"/>
    </location>
</feature>
<protein>
    <submittedName>
        <fullName evidence="8">Conserved membrane protein, contains PIN domain</fullName>
    </submittedName>
</protein>
<dbReference type="InterPro" id="IPR002792">
    <property type="entry name" value="TRAM_dom"/>
</dbReference>
<feature type="transmembrane region" description="Helical" evidence="6">
    <location>
        <begin position="107"/>
        <end position="130"/>
    </location>
</feature>